<reference evidence="5 6" key="1">
    <citation type="submission" date="2024-04" db="EMBL/GenBank/DDBJ databases">
        <authorList>
            <person name="Waldvogel A.-M."/>
            <person name="Schoenle A."/>
        </authorList>
    </citation>
    <scope>NUCLEOTIDE SEQUENCE [LARGE SCALE GENOMIC DNA]</scope>
</reference>
<evidence type="ECO:0000313" key="5">
    <source>
        <dbReference type="EMBL" id="CAL1591304.1"/>
    </source>
</evidence>
<evidence type="ECO:0000256" key="1">
    <source>
        <dbReference type="ARBA" id="ARBA00022724"/>
    </source>
</evidence>
<dbReference type="SMART" id="SM00028">
    <property type="entry name" value="TPR"/>
    <property type="match status" value="3"/>
</dbReference>
<dbReference type="Gene3D" id="1.25.40.10">
    <property type="entry name" value="Tetratricopeptide repeat domain"/>
    <property type="match status" value="1"/>
</dbReference>
<gene>
    <name evidence="5" type="ORF">KC01_LOCUS20685</name>
</gene>
<dbReference type="Proteomes" id="UP001497482">
    <property type="component" value="Chromosome 19"/>
</dbReference>
<dbReference type="Pfam" id="PF01498">
    <property type="entry name" value="HTH_Tnp_Tc3_2"/>
    <property type="match status" value="1"/>
</dbReference>
<dbReference type="Pfam" id="PF13181">
    <property type="entry name" value="TPR_8"/>
    <property type="match status" value="2"/>
</dbReference>
<dbReference type="GO" id="GO:0006355">
    <property type="term" value="P:regulation of DNA-templated transcription"/>
    <property type="evidence" value="ECO:0007669"/>
    <property type="project" value="InterPro"/>
</dbReference>
<dbReference type="SUPFAM" id="SSF48452">
    <property type="entry name" value="TPR-like"/>
    <property type="match status" value="1"/>
</dbReference>
<dbReference type="GO" id="GO:0015074">
    <property type="term" value="P:DNA integration"/>
    <property type="evidence" value="ECO:0007669"/>
    <property type="project" value="InterPro"/>
</dbReference>
<proteinExistence type="predicted"/>
<dbReference type="PANTHER" id="PTHR47678:SF1">
    <property type="entry name" value="TETRATRICOPEPTIDE REPEAT PROTEIN 31"/>
    <property type="match status" value="1"/>
</dbReference>
<dbReference type="GO" id="GO:0006313">
    <property type="term" value="P:DNA transposition"/>
    <property type="evidence" value="ECO:0007669"/>
    <property type="project" value="InterPro"/>
</dbReference>
<evidence type="ECO:0000256" key="3">
    <source>
        <dbReference type="SAM" id="MobiDB-lite"/>
    </source>
</evidence>
<dbReference type="AlphaFoldDB" id="A0AAV2KSZ1"/>
<dbReference type="SUPFAM" id="SSF46689">
    <property type="entry name" value="Homeodomain-like"/>
    <property type="match status" value="1"/>
</dbReference>
<evidence type="ECO:0000256" key="2">
    <source>
        <dbReference type="PROSITE-ProRule" id="PRU00339"/>
    </source>
</evidence>
<dbReference type="Pfam" id="PF25787">
    <property type="entry name" value="HTH_SB"/>
    <property type="match status" value="1"/>
</dbReference>
<dbReference type="PROSITE" id="PS51057">
    <property type="entry name" value="PAIRED_2"/>
    <property type="match status" value="1"/>
</dbReference>
<name>A0AAV2KSZ1_KNICA</name>
<dbReference type="InterPro" id="IPR002492">
    <property type="entry name" value="Transposase_Tc1-like"/>
</dbReference>
<accession>A0AAV2KSZ1</accession>
<evidence type="ECO:0000313" key="6">
    <source>
        <dbReference type="Proteomes" id="UP001497482"/>
    </source>
</evidence>
<dbReference type="PROSITE" id="PS50005">
    <property type="entry name" value="TPR"/>
    <property type="match status" value="1"/>
</dbReference>
<keyword evidence="2" id="KW-0802">TPR repeat</keyword>
<feature type="repeat" description="TPR" evidence="2">
    <location>
        <begin position="62"/>
        <end position="95"/>
    </location>
</feature>
<dbReference type="InterPro" id="IPR057667">
    <property type="entry name" value="HTH_SB"/>
</dbReference>
<dbReference type="PANTHER" id="PTHR47678">
    <property type="entry name" value="TETRATRICOPEPTIDE REPEAT PROTEIN 31"/>
    <property type="match status" value="1"/>
</dbReference>
<dbReference type="InterPro" id="IPR009057">
    <property type="entry name" value="Homeodomain-like_sf"/>
</dbReference>
<sequence length="370" mass="40652">MAQDKIKDGTSQACNENKESPVNDTASPLDRKRSDGTSDTSAHGEQDTVASSPKMEDLVKMSANYAMIGNKLAGAGDFKMAAQYFTEAIKYNPTEFKLFGNRAFCFEKMQEFEKSLSDAELSLSMSPGWVKGHFRKGRALAGLKRYKEAAAAFKDILELDSSSKEAAQEMMRVQTLQLMECGSEDKAQKALLTSKKEDNPAGIWTSPDLGKANAVQSVHFPPSITATAPLTVPQQSPAKVSNRQLPESLKLKMIDAHKAGEGYKKIAKRLQVPIPSVRNVIKKWQLTGTVEVKERSGRPRKITDIMVHNIVTKASQNPYLTVKAMQEELAQTGVVVHCSTIKRYLYKHGVHGKSLQKKSTSVSSAQTLPS</sequence>
<dbReference type="InterPro" id="IPR036388">
    <property type="entry name" value="WH-like_DNA-bd_sf"/>
</dbReference>
<dbReference type="InterPro" id="IPR011990">
    <property type="entry name" value="TPR-like_helical_dom_sf"/>
</dbReference>
<protein>
    <recommendedName>
        <fullName evidence="4">Paired domain-containing protein</fullName>
    </recommendedName>
</protein>
<feature type="region of interest" description="Disordered" evidence="3">
    <location>
        <begin position="1"/>
        <end position="54"/>
    </location>
</feature>
<keyword evidence="6" id="KW-1185">Reference proteome</keyword>
<keyword evidence="1" id="KW-0563">Paired box</keyword>
<organism evidence="5 6">
    <name type="scientific">Knipowitschia caucasica</name>
    <name type="common">Caucasian dwarf goby</name>
    <name type="synonym">Pomatoschistus caucasicus</name>
    <dbReference type="NCBI Taxonomy" id="637954"/>
    <lineage>
        <taxon>Eukaryota</taxon>
        <taxon>Metazoa</taxon>
        <taxon>Chordata</taxon>
        <taxon>Craniata</taxon>
        <taxon>Vertebrata</taxon>
        <taxon>Euteleostomi</taxon>
        <taxon>Actinopterygii</taxon>
        <taxon>Neopterygii</taxon>
        <taxon>Teleostei</taxon>
        <taxon>Neoteleostei</taxon>
        <taxon>Acanthomorphata</taxon>
        <taxon>Gobiaria</taxon>
        <taxon>Gobiiformes</taxon>
        <taxon>Gobioidei</taxon>
        <taxon>Gobiidae</taxon>
        <taxon>Gobiinae</taxon>
        <taxon>Knipowitschia</taxon>
    </lineage>
</organism>
<feature type="compositionally biased region" description="Basic and acidic residues" evidence="3">
    <location>
        <begin position="29"/>
        <end position="46"/>
    </location>
</feature>
<dbReference type="Gene3D" id="1.10.10.10">
    <property type="entry name" value="Winged helix-like DNA-binding domain superfamily/Winged helix DNA-binding domain"/>
    <property type="match status" value="1"/>
</dbReference>
<feature type="domain" description="Paired" evidence="4">
    <location>
        <begin position="228"/>
        <end position="348"/>
    </location>
</feature>
<dbReference type="InterPro" id="IPR001523">
    <property type="entry name" value="Paired_dom"/>
</dbReference>
<dbReference type="GO" id="GO:0003677">
    <property type="term" value="F:DNA binding"/>
    <property type="evidence" value="ECO:0007669"/>
    <property type="project" value="InterPro"/>
</dbReference>
<evidence type="ECO:0000259" key="4">
    <source>
        <dbReference type="PROSITE" id="PS51057"/>
    </source>
</evidence>
<dbReference type="EMBL" id="OZ035841">
    <property type="protein sequence ID" value="CAL1591304.1"/>
    <property type="molecule type" value="Genomic_DNA"/>
</dbReference>
<dbReference type="InterPro" id="IPR019734">
    <property type="entry name" value="TPR_rpt"/>
</dbReference>